<name>A0A220MKL6_9BACL</name>
<evidence type="ECO:0000256" key="8">
    <source>
        <dbReference type="ARBA" id="ARBA00023163"/>
    </source>
</evidence>
<dbReference type="AlphaFoldDB" id="A0A220MKL6"/>
<dbReference type="GO" id="GO:0003677">
    <property type="term" value="F:DNA binding"/>
    <property type="evidence" value="ECO:0007669"/>
    <property type="project" value="UniProtKB-KW"/>
</dbReference>
<evidence type="ECO:0000256" key="4">
    <source>
        <dbReference type="ARBA" id="ARBA00022679"/>
    </source>
</evidence>
<dbReference type="InterPro" id="IPR004839">
    <property type="entry name" value="Aminotransferase_I/II_large"/>
</dbReference>
<accession>A0A220MKL6</accession>
<dbReference type="InterPro" id="IPR036390">
    <property type="entry name" value="WH_DNA-bd_sf"/>
</dbReference>
<dbReference type="Gene3D" id="3.90.1150.10">
    <property type="entry name" value="Aspartate Aminotransferase, domain 1"/>
    <property type="match status" value="1"/>
</dbReference>
<dbReference type="CDD" id="cd00609">
    <property type="entry name" value="AAT_like"/>
    <property type="match status" value="1"/>
</dbReference>
<dbReference type="GO" id="GO:0008483">
    <property type="term" value="F:transaminase activity"/>
    <property type="evidence" value="ECO:0007669"/>
    <property type="project" value="UniProtKB-KW"/>
</dbReference>
<evidence type="ECO:0000313" key="10">
    <source>
        <dbReference type="EMBL" id="ASJ55636.1"/>
    </source>
</evidence>
<comment type="cofactor">
    <cofactor evidence="1">
        <name>pyridoxal 5'-phosphate</name>
        <dbReference type="ChEBI" id="CHEBI:597326"/>
    </cofactor>
</comment>
<dbReference type="CDD" id="cd07377">
    <property type="entry name" value="WHTH_GntR"/>
    <property type="match status" value="1"/>
</dbReference>
<evidence type="ECO:0000313" key="11">
    <source>
        <dbReference type="Proteomes" id="UP000197781"/>
    </source>
</evidence>
<dbReference type="Pfam" id="PF00392">
    <property type="entry name" value="GntR"/>
    <property type="match status" value="1"/>
</dbReference>
<dbReference type="FunFam" id="3.40.640.10:FF:000023">
    <property type="entry name" value="Transcriptional regulator, GntR family"/>
    <property type="match status" value="1"/>
</dbReference>
<dbReference type="SMART" id="SM00345">
    <property type="entry name" value="HTH_GNTR"/>
    <property type="match status" value="1"/>
</dbReference>
<keyword evidence="7" id="KW-0238">DNA-binding</keyword>
<dbReference type="Pfam" id="PF00155">
    <property type="entry name" value="Aminotran_1_2"/>
    <property type="match status" value="1"/>
</dbReference>
<sequence length="478" mass="53578">MEWKPDKDTGVPIYLQIAKELERQIVLGVLSPGTSLPPERVLARRFGVNRGTVSAAYEELRAKGILQSWQGSGTWVSRDLWGVKQMPNWYTYTNGGAFLPAYPLAKRIQDACFDSSIINLAKAELATTMIPSLVPTTRGEENETKLELGYAHPKGEPLLREALAVHLQENYGIHASPDEILVTSGAQQALHLITLCLLNPGDAIAMEGPSYSYSLPLFSSAGLRLFRLPMDEDGIVPEAVYDLQREHRIRMVFANPTYHNPTGTILSETRRAQLLDICQELRLPLVEDDAYGALTLAGSPRPPKPIKAIDKTGAVLYVGSLSKTIAPGLRIGWLVGPRSVVERLADAKQQMDFGTSSVSQQFARQFVERESWNIQQERMSRYLLEQQQTMVRAMHKHLSDYAVWNEPGGSYHIWCRLVAPRDEKELLDDAIREGVVFTPGSVYGAEAGWLRLTYSWECPANIEEGIRRIQRVLQQKKR</sequence>
<dbReference type="RefSeq" id="WP_088909283.1">
    <property type="nucleotide sequence ID" value="NZ_CP018145.1"/>
</dbReference>
<dbReference type="InterPro" id="IPR015424">
    <property type="entry name" value="PyrdxlP-dep_Trfase"/>
</dbReference>
<dbReference type="PANTHER" id="PTHR46577:SF2">
    <property type="entry name" value="TRANSCRIPTIONAL REGULATORY PROTEIN"/>
    <property type="match status" value="1"/>
</dbReference>
<dbReference type="InterPro" id="IPR051446">
    <property type="entry name" value="HTH_trans_reg/aminotransferase"/>
</dbReference>
<feature type="domain" description="HTH gntR-type" evidence="9">
    <location>
        <begin position="11"/>
        <end position="79"/>
    </location>
</feature>
<dbReference type="GO" id="GO:0030170">
    <property type="term" value="F:pyridoxal phosphate binding"/>
    <property type="evidence" value="ECO:0007669"/>
    <property type="project" value="InterPro"/>
</dbReference>
<proteinExistence type="inferred from homology"/>
<dbReference type="InterPro" id="IPR015421">
    <property type="entry name" value="PyrdxlP-dep_Trfase_major"/>
</dbReference>
<dbReference type="PRINTS" id="PR00035">
    <property type="entry name" value="HTHGNTR"/>
</dbReference>
<dbReference type="PROSITE" id="PS50949">
    <property type="entry name" value="HTH_GNTR"/>
    <property type="match status" value="1"/>
</dbReference>
<dbReference type="InterPro" id="IPR000524">
    <property type="entry name" value="Tscrpt_reg_HTH_GntR"/>
</dbReference>
<evidence type="ECO:0000256" key="2">
    <source>
        <dbReference type="ARBA" id="ARBA00005384"/>
    </source>
</evidence>
<dbReference type="GO" id="GO:0003700">
    <property type="term" value="F:DNA-binding transcription factor activity"/>
    <property type="evidence" value="ECO:0007669"/>
    <property type="project" value="InterPro"/>
</dbReference>
<reference evidence="10 11" key="1">
    <citation type="submission" date="2016-11" db="EMBL/GenBank/DDBJ databases">
        <authorList>
            <person name="Jaros S."/>
            <person name="Januszkiewicz K."/>
            <person name="Wedrychowicz H."/>
        </authorList>
    </citation>
    <scope>NUCLEOTIDE SEQUENCE [LARGE SCALE GENOMIC DNA]</scope>
    <source>
        <strain evidence="10 11">NF2</strain>
    </source>
</reference>
<dbReference type="Gene3D" id="1.10.10.10">
    <property type="entry name" value="Winged helix-like DNA-binding domain superfamily/Winged helix DNA-binding domain"/>
    <property type="match status" value="1"/>
</dbReference>
<evidence type="ECO:0000256" key="1">
    <source>
        <dbReference type="ARBA" id="ARBA00001933"/>
    </source>
</evidence>
<dbReference type="SUPFAM" id="SSF53383">
    <property type="entry name" value="PLP-dependent transferases"/>
    <property type="match status" value="1"/>
</dbReference>
<dbReference type="EMBL" id="CP018145">
    <property type="protein sequence ID" value="ASJ55636.1"/>
    <property type="molecule type" value="Genomic_DNA"/>
</dbReference>
<protein>
    <submittedName>
        <fullName evidence="10">Transcriptional regulator</fullName>
    </submittedName>
</protein>
<dbReference type="Gene3D" id="3.40.640.10">
    <property type="entry name" value="Type I PLP-dependent aspartate aminotransferase-like (Major domain)"/>
    <property type="match status" value="1"/>
</dbReference>
<dbReference type="PANTHER" id="PTHR46577">
    <property type="entry name" value="HTH-TYPE TRANSCRIPTIONAL REGULATORY PROTEIN GABR"/>
    <property type="match status" value="1"/>
</dbReference>
<dbReference type="InterPro" id="IPR015422">
    <property type="entry name" value="PyrdxlP-dep_Trfase_small"/>
</dbReference>
<keyword evidence="6" id="KW-0805">Transcription regulation</keyword>
<dbReference type="InterPro" id="IPR036388">
    <property type="entry name" value="WH-like_DNA-bd_sf"/>
</dbReference>
<dbReference type="Proteomes" id="UP000197781">
    <property type="component" value="Chromosome"/>
</dbReference>
<comment type="similarity">
    <text evidence="2">In the C-terminal section; belongs to the class-I pyridoxal-phosphate-dependent aminotransferase family.</text>
</comment>
<evidence type="ECO:0000256" key="3">
    <source>
        <dbReference type="ARBA" id="ARBA00022576"/>
    </source>
</evidence>
<organism evidence="10 11">
    <name type="scientific">Brevibacillus formosus</name>
    <dbReference type="NCBI Taxonomy" id="54913"/>
    <lineage>
        <taxon>Bacteria</taxon>
        <taxon>Bacillati</taxon>
        <taxon>Bacillota</taxon>
        <taxon>Bacilli</taxon>
        <taxon>Bacillales</taxon>
        <taxon>Paenibacillaceae</taxon>
        <taxon>Brevibacillus</taxon>
    </lineage>
</organism>
<keyword evidence="3" id="KW-0032">Aminotransferase</keyword>
<gene>
    <name evidence="10" type="ORF">BP422_20040</name>
</gene>
<keyword evidence="5" id="KW-0663">Pyridoxal phosphate</keyword>
<evidence type="ECO:0000256" key="7">
    <source>
        <dbReference type="ARBA" id="ARBA00023125"/>
    </source>
</evidence>
<evidence type="ECO:0000259" key="9">
    <source>
        <dbReference type="PROSITE" id="PS50949"/>
    </source>
</evidence>
<keyword evidence="8" id="KW-0804">Transcription</keyword>
<dbReference type="SUPFAM" id="SSF46785">
    <property type="entry name" value="Winged helix' DNA-binding domain"/>
    <property type="match status" value="1"/>
</dbReference>
<evidence type="ECO:0000256" key="6">
    <source>
        <dbReference type="ARBA" id="ARBA00023015"/>
    </source>
</evidence>
<evidence type="ECO:0000256" key="5">
    <source>
        <dbReference type="ARBA" id="ARBA00022898"/>
    </source>
</evidence>
<keyword evidence="4" id="KW-0808">Transferase</keyword>
<dbReference type="KEGG" id="bfm:BP422_20040"/>